<keyword evidence="5 8" id="KW-1133">Transmembrane helix</keyword>
<comment type="subcellular location">
    <subcellularLocation>
        <location evidence="1">Cell membrane</location>
        <topology evidence="1">Multi-pass membrane protein</topology>
    </subcellularLocation>
</comment>
<dbReference type="KEGG" id="tcl:Tchl_0810"/>
<evidence type="ECO:0000256" key="4">
    <source>
        <dbReference type="ARBA" id="ARBA00022692"/>
    </source>
</evidence>
<keyword evidence="4 8" id="KW-0812">Transmembrane</keyword>
<dbReference type="PANTHER" id="PTHR34584">
    <property type="entry name" value="NA(+)/H(+) ANTIPORTER SUBUNIT E1"/>
    <property type="match status" value="1"/>
</dbReference>
<evidence type="ECO:0000313" key="9">
    <source>
        <dbReference type="EMBL" id="APR03674.1"/>
    </source>
</evidence>
<dbReference type="OrthoDB" id="9807187at2"/>
<keyword evidence="6 8" id="KW-0472">Membrane</keyword>
<accession>A0A1H5Y497</accession>
<evidence type="ECO:0000256" key="2">
    <source>
        <dbReference type="ARBA" id="ARBA00006228"/>
    </source>
</evidence>
<evidence type="ECO:0000256" key="8">
    <source>
        <dbReference type="SAM" id="Phobius"/>
    </source>
</evidence>
<name>A0A1H5Y497_9RHOO</name>
<evidence type="ECO:0000256" key="7">
    <source>
        <dbReference type="SAM" id="MobiDB-lite"/>
    </source>
</evidence>
<proteinExistence type="inferred from homology"/>
<evidence type="ECO:0000313" key="10">
    <source>
        <dbReference type="Proteomes" id="UP000185739"/>
    </source>
</evidence>
<gene>
    <name evidence="9" type="ORF">Tchl_0810</name>
</gene>
<dbReference type="Pfam" id="PF01899">
    <property type="entry name" value="MNHE"/>
    <property type="match status" value="1"/>
</dbReference>
<dbReference type="PANTHER" id="PTHR34584:SF1">
    <property type="entry name" value="NA(+)_H(+) ANTIPORTER SUBUNIT E1"/>
    <property type="match status" value="1"/>
</dbReference>
<dbReference type="GO" id="GO:0005886">
    <property type="term" value="C:plasma membrane"/>
    <property type="evidence" value="ECO:0007669"/>
    <property type="project" value="UniProtKB-SubCell"/>
</dbReference>
<dbReference type="STRING" id="96773.Tchl_0810"/>
<dbReference type="RefSeq" id="WP_075147262.1">
    <property type="nucleotide sequence ID" value="NZ_CP018839.1"/>
</dbReference>
<evidence type="ECO:0000256" key="3">
    <source>
        <dbReference type="ARBA" id="ARBA00022475"/>
    </source>
</evidence>
<dbReference type="EMBL" id="CP018839">
    <property type="protein sequence ID" value="APR03674.1"/>
    <property type="molecule type" value="Genomic_DNA"/>
</dbReference>
<keyword evidence="10" id="KW-1185">Reference proteome</keyword>
<dbReference type="Proteomes" id="UP000185739">
    <property type="component" value="Chromosome"/>
</dbReference>
<comment type="similarity">
    <text evidence="2">Belongs to the CPA3 antiporters (TC 2.A.63) subunit E family.</text>
</comment>
<reference evidence="9 10" key="1">
    <citation type="submission" date="2016-12" db="EMBL/GenBank/DDBJ databases">
        <title>Complete genome sequence of Thauera chlorobenzoica, a Betaproteobacterium degrading haloaromatics anaerobically to CO2 and halides.</title>
        <authorList>
            <person name="Goris T."/>
            <person name="Mergelsberg M."/>
            <person name="Boll M."/>
        </authorList>
    </citation>
    <scope>NUCLEOTIDE SEQUENCE [LARGE SCALE GENOMIC DNA]</scope>
    <source>
        <strain evidence="9 10">3CB1</strain>
    </source>
</reference>
<organism evidence="9 10">
    <name type="scientific">Thauera chlorobenzoica</name>
    <dbReference type="NCBI Taxonomy" id="96773"/>
    <lineage>
        <taxon>Bacteria</taxon>
        <taxon>Pseudomonadati</taxon>
        <taxon>Pseudomonadota</taxon>
        <taxon>Betaproteobacteria</taxon>
        <taxon>Rhodocyclales</taxon>
        <taxon>Zoogloeaceae</taxon>
        <taxon>Thauera</taxon>
    </lineage>
</organism>
<evidence type="ECO:0000256" key="5">
    <source>
        <dbReference type="ARBA" id="ARBA00022989"/>
    </source>
</evidence>
<sequence>MLGVHILLALGLAAFGGALSPLGVVAAFLVVHLALRLAAELLGIRRYVRRLEIGTAFGLWFIAEVFKATVHVARIVLGRRVAPAPAVVRVRLARADERIATLLGCLLTLTPGTLALDYAPQSGLMYIHALDADDADAVEDGVREIERRLLRWIDAGEAPPPAPSPPAPRSGEHAP</sequence>
<dbReference type="AlphaFoldDB" id="A0A1H5Y497"/>
<evidence type="ECO:0000256" key="1">
    <source>
        <dbReference type="ARBA" id="ARBA00004651"/>
    </source>
</evidence>
<feature type="compositionally biased region" description="Pro residues" evidence="7">
    <location>
        <begin position="158"/>
        <end position="168"/>
    </location>
</feature>
<dbReference type="InterPro" id="IPR002758">
    <property type="entry name" value="Cation_antiport_E"/>
</dbReference>
<protein>
    <submittedName>
        <fullName evidence="9">Na(+) H(+) antiporter subunit E</fullName>
    </submittedName>
</protein>
<feature type="region of interest" description="Disordered" evidence="7">
    <location>
        <begin position="154"/>
        <end position="175"/>
    </location>
</feature>
<feature type="transmembrane region" description="Helical" evidence="8">
    <location>
        <begin position="6"/>
        <end position="35"/>
    </location>
</feature>
<evidence type="ECO:0000256" key="6">
    <source>
        <dbReference type="ARBA" id="ARBA00023136"/>
    </source>
</evidence>
<dbReference type="GO" id="GO:0008324">
    <property type="term" value="F:monoatomic cation transmembrane transporter activity"/>
    <property type="evidence" value="ECO:0007669"/>
    <property type="project" value="InterPro"/>
</dbReference>
<keyword evidence="3" id="KW-1003">Cell membrane</keyword>